<name>A0ABZ1CDP8_9BACT</name>
<evidence type="ECO:0000259" key="1">
    <source>
        <dbReference type="Pfam" id="PF02625"/>
    </source>
</evidence>
<dbReference type="PANTHER" id="PTHR30388">
    <property type="entry name" value="ALDEHYDE OXIDOREDUCTASE MOLYBDENUM COFACTOR ASSEMBLY PROTEIN"/>
    <property type="match status" value="1"/>
</dbReference>
<dbReference type="Pfam" id="PF02625">
    <property type="entry name" value="XdhC_CoxI"/>
    <property type="match status" value="1"/>
</dbReference>
<protein>
    <submittedName>
        <fullName evidence="3">XdhC/CoxI family protein</fullName>
    </submittedName>
</protein>
<organism evidence="3 4">
    <name type="scientific">Actomonas aquatica</name>
    <dbReference type="NCBI Taxonomy" id="2866162"/>
    <lineage>
        <taxon>Bacteria</taxon>
        <taxon>Pseudomonadati</taxon>
        <taxon>Verrucomicrobiota</taxon>
        <taxon>Opitutia</taxon>
        <taxon>Opitutales</taxon>
        <taxon>Opitutaceae</taxon>
        <taxon>Actomonas</taxon>
    </lineage>
</organism>
<proteinExistence type="predicted"/>
<dbReference type="EMBL" id="CP139781">
    <property type="protein sequence ID" value="WRQ89785.1"/>
    <property type="molecule type" value="Genomic_DNA"/>
</dbReference>
<dbReference type="Proteomes" id="UP000738431">
    <property type="component" value="Chromosome"/>
</dbReference>
<evidence type="ECO:0000313" key="3">
    <source>
        <dbReference type="EMBL" id="WRQ89785.1"/>
    </source>
</evidence>
<evidence type="ECO:0000313" key="4">
    <source>
        <dbReference type="Proteomes" id="UP000738431"/>
    </source>
</evidence>
<reference evidence="3 4" key="1">
    <citation type="submission" date="2023-12" db="EMBL/GenBank/DDBJ databases">
        <title>Description of an unclassified Opitutus bacterium of Verrucomicrobiota.</title>
        <authorList>
            <person name="Zhang D.-F."/>
        </authorList>
    </citation>
    <scope>NUCLEOTIDE SEQUENCE [LARGE SCALE GENOMIC DNA]</scope>
    <source>
        <strain evidence="3 4">WL0086</strain>
    </source>
</reference>
<dbReference type="InterPro" id="IPR052698">
    <property type="entry name" value="MoCofactor_Util/Proc"/>
</dbReference>
<sequence>MNHDQEPRSYDRAKCFKPIKPVLKMLKIAYSLQNEAVFPVVLATLVHISGSSYRRVGARALFQANGQRIGAISGGCLETDLQARSIRLLESGLLHEVVTYDTTDENDLLWGVGTGCHGVISVLLEVIHEAPSWVAKVISGVSSRFPVFLRTIWRDEGGPLGTRLSPTPVALSASRHTLQVTLLPPWHVVIFGAGDDAIPLANFVKNMEWSVTVVDPRAEMATVDRFPTADQCVVLPAENAVAKLAWDDRTVAVVMTHHYRFDLPLIRSLGPLCLPYLGLLGPRQRGQRIWRDAGLPTEQMDSGLHSPVGLDLGGDGPHAVALSIVAEIQAKTNQRSAQPLRQRQRPINTE</sequence>
<dbReference type="Gene3D" id="3.40.50.720">
    <property type="entry name" value="NAD(P)-binding Rossmann-like Domain"/>
    <property type="match status" value="1"/>
</dbReference>
<dbReference type="Pfam" id="PF13478">
    <property type="entry name" value="XdhC_C"/>
    <property type="match status" value="1"/>
</dbReference>
<dbReference type="InterPro" id="IPR003777">
    <property type="entry name" value="XdhC_CoxI"/>
</dbReference>
<feature type="domain" description="XdhC Rossmann" evidence="2">
    <location>
        <begin position="188"/>
        <end position="328"/>
    </location>
</feature>
<feature type="domain" description="XdhC- CoxI" evidence="1">
    <location>
        <begin position="39"/>
        <end position="100"/>
    </location>
</feature>
<gene>
    <name evidence="3" type="ORF">K1X11_010240</name>
</gene>
<dbReference type="RefSeq" id="WP_221032242.1">
    <property type="nucleotide sequence ID" value="NZ_CP139781.1"/>
</dbReference>
<keyword evidence="4" id="KW-1185">Reference proteome</keyword>
<dbReference type="PANTHER" id="PTHR30388:SF6">
    <property type="entry name" value="XANTHINE DEHYDROGENASE SUBUNIT A-RELATED"/>
    <property type="match status" value="1"/>
</dbReference>
<accession>A0ABZ1CDP8</accession>
<evidence type="ECO:0000259" key="2">
    <source>
        <dbReference type="Pfam" id="PF13478"/>
    </source>
</evidence>
<dbReference type="InterPro" id="IPR027051">
    <property type="entry name" value="XdhC_Rossmann_dom"/>
</dbReference>